<protein>
    <submittedName>
        <fullName evidence="7">Polysaccharide biosynthesis protein</fullName>
    </submittedName>
</protein>
<dbReference type="Proteomes" id="UP000319979">
    <property type="component" value="Unassembled WGS sequence"/>
</dbReference>
<evidence type="ECO:0000256" key="2">
    <source>
        <dbReference type="ARBA" id="ARBA00022475"/>
    </source>
</evidence>
<accession>A0A544JJZ1</accession>
<evidence type="ECO:0000256" key="1">
    <source>
        <dbReference type="ARBA" id="ARBA00004651"/>
    </source>
</evidence>
<dbReference type="GO" id="GO:0005886">
    <property type="term" value="C:plasma membrane"/>
    <property type="evidence" value="ECO:0007669"/>
    <property type="project" value="UniProtKB-SubCell"/>
</dbReference>
<keyword evidence="2" id="KW-1003">Cell membrane</keyword>
<keyword evidence="5 6" id="KW-0472">Membrane</keyword>
<keyword evidence="3 6" id="KW-0812">Transmembrane</keyword>
<feature type="transmembrane region" description="Helical" evidence="6">
    <location>
        <begin position="279"/>
        <end position="303"/>
    </location>
</feature>
<feature type="transmembrane region" description="Helical" evidence="6">
    <location>
        <begin position="65"/>
        <end position="88"/>
    </location>
</feature>
<evidence type="ECO:0000256" key="3">
    <source>
        <dbReference type="ARBA" id="ARBA00022692"/>
    </source>
</evidence>
<dbReference type="PANTHER" id="PTHR30250">
    <property type="entry name" value="PST FAMILY PREDICTED COLANIC ACID TRANSPORTER"/>
    <property type="match status" value="1"/>
</dbReference>
<keyword evidence="4 6" id="KW-1133">Transmembrane helix</keyword>
<feature type="transmembrane region" description="Helical" evidence="6">
    <location>
        <begin position="21"/>
        <end position="53"/>
    </location>
</feature>
<dbReference type="EMBL" id="VIOS01000121">
    <property type="protein sequence ID" value="TQP09008.1"/>
    <property type="molecule type" value="Genomic_DNA"/>
</dbReference>
<feature type="transmembrane region" description="Helical" evidence="6">
    <location>
        <begin position="122"/>
        <end position="146"/>
    </location>
</feature>
<dbReference type="InterPro" id="IPR050833">
    <property type="entry name" value="Poly_Biosynth_Transport"/>
</dbReference>
<dbReference type="PANTHER" id="PTHR30250:SF26">
    <property type="entry name" value="PSMA PROTEIN"/>
    <property type="match status" value="1"/>
</dbReference>
<organism evidence="7 8">
    <name type="scientific">Vibrio cholerae</name>
    <dbReference type="NCBI Taxonomy" id="666"/>
    <lineage>
        <taxon>Bacteria</taxon>
        <taxon>Pseudomonadati</taxon>
        <taxon>Pseudomonadota</taxon>
        <taxon>Gammaproteobacteria</taxon>
        <taxon>Vibrionales</taxon>
        <taxon>Vibrionaceae</taxon>
        <taxon>Vibrio</taxon>
    </lineage>
</organism>
<reference evidence="7 8" key="1">
    <citation type="submission" date="2019-07" db="EMBL/GenBank/DDBJ databases">
        <title>Phenotypic and genotypic antimicrobial resistance traits of Vibrio cholerae non-O1/non-O139 isolated from a large Austrian lake frequently associated with cases of infection.</title>
        <authorList>
            <person name="Lepuschitz S."/>
            <person name="Baron S."/>
            <person name="Larvor E."/>
            <person name="Granier S."/>
            <person name="Pretzer C."/>
            <person name="Mach R.L."/>
            <person name="Farnleitner A.H."/>
            <person name="Ruppitsch W."/>
            <person name="Pleininger S."/>
            <person name="Indra A."/>
            <person name="Kirschner A.K.T."/>
        </authorList>
    </citation>
    <scope>NUCLEOTIDE SEQUENCE [LARGE SCALE GENOMIC DNA]</scope>
    <source>
        <strain evidence="7 8">A12JL36W90</strain>
    </source>
</reference>
<evidence type="ECO:0000256" key="5">
    <source>
        <dbReference type="ARBA" id="ARBA00023136"/>
    </source>
</evidence>
<feature type="transmembrane region" description="Helical" evidence="6">
    <location>
        <begin position="95"/>
        <end position="116"/>
    </location>
</feature>
<feature type="transmembrane region" description="Helical" evidence="6">
    <location>
        <begin position="372"/>
        <end position="394"/>
    </location>
</feature>
<evidence type="ECO:0000313" key="8">
    <source>
        <dbReference type="Proteomes" id="UP000319979"/>
    </source>
</evidence>
<proteinExistence type="predicted"/>
<sequence length="448" mass="50183">MSTATSRFFNFEIGRNGDVQAVFSSAIIIHAMIAILVLIIGAIVGFSVIFQYLNISEERLIAAKWVYSFSLLTSFVTILQVPYASLIVSYERFKIFAYFDLVSVFLKLGIAFSLILTNTDKLVTYSILVFAVSLLSFIANVIYVAFNFNVSNLKIRMSHELTKKMLSFSGWDLYGNASVLARTQGVNILLNLFFGALMNAASGIATQVQGAVMSFATSVLAAVKPQIVKSYASGDYERVSWLVLNTAKFTYLILFMVTLPLVVEMNYVLELWLNNVPDFAVSFCQYVLIFNLFASISSVVITAIHATGHIKRPSLINGTLYLLVIPISYLAYEFDYSAIVAFQVNIVMVIIGMLSNAWTLNKLLPEFSFSKFICKVILPCIGSAIFISLIILFFMQTITPGFHRLIYVSIMSFLLISIVGYCIVIDRDMKEMMKKFILNKIKPSHELQ</sequence>
<name>A0A544JJZ1_VIBCL</name>
<evidence type="ECO:0000256" key="4">
    <source>
        <dbReference type="ARBA" id="ARBA00022989"/>
    </source>
</evidence>
<feature type="transmembrane region" description="Helical" evidence="6">
    <location>
        <begin position="315"/>
        <end position="332"/>
    </location>
</feature>
<feature type="transmembrane region" description="Helical" evidence="6">
    <location>
        <begin position="338"/>
        <end position="360"/>
    </location>
</feature>
<evidence type="ECO:0000313" key="7">
    <source>
        <dbReference type="EMBL" id="TQP09008.1"/>
    </source>
</evidence>
<feature type="transmembrane region" description="Helical" evidence="6">
    <location>
        <begin position="406"/>
        <end position="425"/>
    </location>
</feature>
<comment type="caution">
    <text evidence="7">The sequence shown here is derived from an EMBL/GenBank/DDBJ whole genome shotgun (WGS) entry which is preliminary data.</text>
</comment>
<gene>
    <name evidence="7" type="ORF">FLM02_18015</name>
</gene>
<dbReference type="AlphaFoldDB" id="A0A544JJZ1"/>
<comment type="subcellular location">
    <subcellularLocation>
        <location evidence="1">Cell membrane</location>
        <topology evidence="1">Multi-pass membrane protein</topology>
    </subcellularLocation>
</comment>
<feature type="transmembrane region" description="Helical" evidence="6">
    <location>
        <begin position="239"/>
        <end position="259"/>
    </location>
</feature>
<evidence type="ECO:0000256" key="6">
    <source>
        <dbReference type="SAM" id="Phobius"/>
    </source>
</evidence>